<keyword evidence="4" id="KW-0479">Metal-binding</keyword>
<keyword evidence="6" id="KW-0460">Magnesium</keyword>
<evidence type="ECO:0000256" key="7">
    <source>
        <dbReference type="ARBA" id="ARBA00023211"/>
    </source>
</evidence>
<evidence type="ECO:0000313" key="9">
    <source>
        <dbReference type="EMBL" id="CAD6184167.1"/>
    </source>
</evidence>
<name>A0A8S1GLW9_9PELO</name>
<dbReference type="OrthoDB" id="1695362at2759"/>
<dbReference type="Pfam" id="PF00293">
    <property type="entry name" value="NUDIX"/>
    <property type="match status" value="1"/>
</dbReference>
<evidence type="ECO:0000256" key="6">
    <source>
        <dbReference type="ARBA" id="ARBA00022842"/>
    </source>
</evidence>
<dbReference type="InterPro" id="IPR000086">
    <property type="entry name" value="NUDIX_hydrolase_dom"/>
</dbReference>
<feature type="domain" description="Nudix hydrolase" evidence="8">
    <location>
        <begin position="8"/>
        <end position="181"/>
    </location>
</feature>
<accession>A0A8S1GLW9</accession>
<proteinExistence type="inferred from homology"/>
<sequence length="272" mass="31239">MNQAFKKPWRSASSIILLSKKTNRILMMKRGSTAKFMPNALVFPGGVVDKSDQLSGTPERTCALRELFEETGILFKASGKFESAEKNEELSNLQDKTCSAPHFFEKAGANGQEDMIHWNTWLTPTHHSQRFLTSFFLALVDDEPKVRMCTAEMSEYRWVAPEEPLRLAASSKISLPPPQVYELTRIAQDIKWKGEEKISNVLPGDHLYIEEDCYHQASRTLEPQELQVQAEKSTHRIEFKTKPLWSDCKVYQHKLPTKYDFHSFDSHSSQKV</sequence>
<dbReference type="SUPFAM" id="SSF55811">
    <property type="entry name" value="Nudix"/>
    <property type="match status" value="1"/>
</dbReference>
<comment type="cofactor">
    <cofactor evidence="1">
        <name>Mn(2+)</name>
        <dbReference type="ChEBI" id="CHEBI:29035"/>
    </cofactor>
</comment>
<evidence type="ECO:0000313" key="10">
    <source>
        <dbReference type="Proteomes" id="UP000835052"/>
    </source>
</evidence>
<protein>
    <recommendedName>
        <fullName evidence="8">Nudix hydrolase domain-containing protein</fullName>
    </recommendedName>
</protein>
<dbReference type="AlphaFoldDB" id="A0A8S1GLW9"/>
<dbReference type="PANTHER" id="PTHR12318">
    <property type="entry name" value="TESTOSTERONE-REGULATED PROTEIN RP2"/>
    <property type="match status" value="1"/>
</dbReference>
<keyword evidence="5" id="KW-0378">Hydrolase</keyword>
<comment type="similarity">
    <text evidence="3">Belongs to the Nudix hydrolase family.</text>
</comment>
<dbReference type="PROSITE" id="PS51462">
    <property type="entry name" value="NUDIX"/>
    <property type="match status" value="1"/>
</dbReference>
<dbReference type="EMBL" id="CAJGYM010000001">
    <property type="protein sequence ID" value="CAD6184167.1"/>
    <property type="molecule type" value="Genomic_DNA"/>
</dbReference>
<dbReference type="GO" id="GO:0046872">
    <property type="term" value="F:metal ion binding"/>
    <property type="evidence" value="ECO:0007669"/>
    <property type="project" value="UniProtKB-KW"/>
</dbReference>
<keyword evidence="10" id="KW-1185">Reference proteome</keyword>
<evidence type="ECO:0000259" key="8">
    <source>
        <dbReference type="PROSITE" id="PS51462"/>
    </source>
</evidence>
<reference evidence="9" key="1">
    <citation type="submission" date="2020-10" db="EMBL/GenBank/DDBJ databases">
        <authorList>
            <person name="Kikuchi T."/>
        </authorList>
    </citation>
    <scope>NUCLEOTIDE SEQUENCE</scope>
    <source>
        <strain evidence="9">NKZ352</strain>
    </source>
</reference>
<evidence type="ECO:0000256" key="5">
    <source>
        <dbReference type="ARBA" id="ARBA00022801"/>
    </source>
</evidence>
<evidence type="ECO:0000256" key="1">
    <source>
        <dbReference type="ARBA" id="ARBA00001936"/>
    </source>
</evidence>
<dbReference type="InterPro" id="IPR039121">
    <property type="entry name" value="NUDT19"/>
</dbReference>
<dbReference type="Proteomes" id="UP000835052">
    <property type="component" value="Unassembled WGS sequence"/>
</dbReference>
<organism evidence="9 10">
    <name type="scientific">Caenorhabditis auriculariae</name>
    <dbReference type="NCBI Taxonomy" id="2777116"/>
    <lineage>
        <taxon>Eukaryota</taxon>
        <taxon>Metazoa</taxon>
        <taxon>Ecdysozoa</taxon>
        <taxon>Nematoda</taxon>
        <taxon>Chromadorea</taxon>
        <taxon>Rhabditida</taxon>
        <taxon>Rhabditina</taxon>
        <taxon>Rhabditomorpha</taxon>
        <taxon>Rhabditoidea</taxon>
        <taxon>Rhabditidae</taxon>
        <taxon>Peloderinae</taxon>
        <taxon>Caenorhabditis</taxon>
    </lineage>
</organism>
<evidence type="ECO:0000256" key="4">
    <source>
        <dbReference type="ARBA" id="ARBA00022723"/>
    </source>
</evidence>
<dbReference type="InterPro" id="IPR015797">
    <property type="entry name" value="NUDIX_hydrolase-like_dom_sf"/>
</dbReference>
<dbReference type="GO" id="GO:0005739">
    <property type="term" value="C:mitochondrion"/>
    <property type="evidence" value="ECO:0007669"/>
    <property type="project" value="TreeGrafter"/>
</dbReference>
<dbReference type="Gene3D" id="3.90.79.10">
    <property type="entry name" value="Nucleoside Triphosphate Pyrophosphohydrolase"/>
    <property type="match status" value="1"/>
</dbReference>
<evidence type="ECO:0000256" key="2">
    <source>
        <dbReference type="ARBA" id="ARBA00001946"/>
    </source>
</evidence>
<dbReference type="CDD" id="cd18870">
    <property type="entry name" value="NUDIX_AcylCoAdiphos_Nudt19"/>
    <property type="match status" value="1"/>
</dbReference>
<comment type="caution">
    <text evidence="9">The sequence shown here is derived from an EMBL/GenBank/DDBJ whole genome shotgun (WGS) entry which is preliminary data.</text>
</comment>
<evidence type="ECO:0000256" key="3">
    <source>
        <dbReference type="ARBA" id="ARBA00005582"/>
    </source>
</evidence>
<comment type="cofactor">
    <cofactor evidence="2">
        <name>Mg(2+)</name>
        <dbReference type="ChEBI" id="CHEBI:18420"/>
    </cofactor>
</comment>
<dbReference type="GO" id="GO:0016818">
    <property type="term" value="F:hydrolase activity, acting on acid anhydrides, in phosphorus-containing anhydrides"/>
    <property type="evidence" value="ECO:0007669"/>
    <property type="project" value="InterPro"/>
</dbReference>
<keyword evidence="7" id="KW-0464">Manganese</keyword>
<dbReference type="PANTHER" id="PTHR12318:SF0">
    <property type="entry name" value="ACYL-COENZYME A DIPHOSPHATASE NUDT19"/>
    <property type="match status" value="1"/>
</dbReference>
<gene>
    <name evidence="9" type="ORF">CAUJ_LOCUS86</name>
</gene>